<dbReference type="SUPFAM" id="SSF118215">
    <property type="entry name" value="Proton glutamate symport protein"/>
    <property type="match status" value="1"/>
</dbReference>
<feature type="transmembrane region" description="Helical" evidence="8">
    <location>
        <begin position="12"/>
        <end position="32"/>
    </location>
</feature>
<organism evidence="9 10">
    <name type="scientific">Brevibacterium sandarakinum</name>
    <dbReference type="NCBI Taxonomy" id="629680"/>
    <lineage>
        <taxon>Bacteria</taxon>
        <taxon>Bacillati</taxon>
        <taxon>Actinomycetota</taxon>
        <taxon>Actinomycetes</taxon>
        <taxon>Micrococcales</taxon>
        <taxon>Brevibacteriaceae</taxon>
        <taxon>Brevibacterium</taxon>
    </lineage>
</organism>
<feature type="transmembrane region" description="Helical" evidence="8">
    <location>
        <begin position="237"/>
        <end position="256"/>
    </location>
</feature>
<dbReference type="GO" id="GO:0005886">
    <property type="term" value="C:plasma membrane"/>
    <property type="evidence" value="ECO:0007669"/>
    <property type="project" value="UniProtKB-SubCell"/>
</dbReference>
<proteinExistence type="predicted"/>
<dbReference type="Pfam" id="PF00375">
    <property type="entry name" value="SDF"/>
    <property type="match status" value="1"/>
</dbReference>
<keyword evidence="4 8" id="KW-0812">Transmembrane</keyword>
<dbReference type="PRINTS" id="PR00173">
    <property type="entry name" value="EDTRNSPORT"/>
</dbReference>
<dbReference type="EMBL" id="LT629739">
    <property type="protein sequence ID" value="SDT12694.1"/>
    <property type="molecule type" value="Genomic_DNA"/>
</dbReference>
<keyword evidence="2" id="KW-0813">Transport</keyword>
<evidence type="ECO:0000256" key="3">
    <source>
        <dbReference type="ARBA" id="ARBA00022475"/>
    </source>
</evidence>
<dbReference type="AlphaFoldDB" id="A0A1H1XTW7"/>
<evidence type="ECO:0000256" key="1">
    <source>
        <dbReference type="ARBA" id="ARBA00004651"/>
    </source>
</evidence>
<gene>
    <name evidence="9" type="ORF">SAMN04489751_3845</name>
</gene>
<dbReference type="InterPro" id="IPR036458">
    <property type="entry name" value="Na:dicarbo_symporter_sf"/>
</dbReference>
<keyword evidence="5 8" id="KW-1133">Transmembrane helix</keyword>
<dbReference type="RefSeq" id="WP_092108154.1">
    <property type="nucleotide sequence ID" value="NZ_LT629739.1"/>
</dbReference>
<reference evidence="9" key="1">
    <citation type="submission" date="2016-10" db="EMBL/GenBank/DDBJ databases">
        <authorList>
            <person name="Varghese N."/>
            <person name="Submissions S."/>
        </authorList>
    </citation>
    <scope>NUCLEOTIDE SEQUENCE [LARGE SCALE GENOMIC DNA]</scope>
    <source>
        <strain evidence="9">DSM 22082</strain>
    </source>
</reference>
<evidence type="ECO:0000256" key="5">
    <source>
        <dbReference type="ARBA" id="ARBA00022989"/>
    </source>
</evidence>
<feature type="transmembrane region" description="Helical" evidence="8">
    <location>
        <begin position="164"/>
        <end position="186"/>
    </location>
</feature>
<keyword evidence="3" id="KW-1003">Cell membrane</keyword>
<evidence type="ECO:0000313" key="10">
    <source>
        <dbReference type="Proteomes" id="UP000199700"/>
    </source>
</evidence>
<dbReference type="OrthoDB" id="9766690at2"/>
<dbReference type="InterPro" id="IPR001991">
    <property type="entry name" value="Na-dicarboxylate_symporter"/>
</dbReference>
<evidence type="ECO:0000256" key="4">
    <source>
        <dbReference type="ARBA" id="ARBA00022692"/>
    </source>
</evidence>
<dbReference type="Gene3D" id="1.10.3860.10">
    <property type="entry name" value="Sodium:dicarboxylate symporter"/>
    <property type="match status" value="1"/>
</dbReference>
<feature type="transmembrane region" description="Helical" evidence="8">
    <location>
        <begin position="52"/>
        <end position="73"/>
    </location>
</feature>
<protein>
    <submittedName>
        <fullName evidence="9">Na+/H+-dicarboxylate symporter</fullName>
    </submittedName>
</protein>
<feature type="transmembrane region" description="Helical" evidence="8">
    <location>
        <begin position="85"/>
        <end position="111"/>
    </location>
</feature>
<dbReference type="PANTHER" id="PTHR42865">
    <property type="entry name" value="PROTON/GLUTAMATE-ASPARTATE SYMPORTER"/>
    <property type="match status" value="1"/>
</dbReference>
<feature type="transmembrane region" description="Helical" evidence="8">
    <location>
        <begin position="131"/>
        <end position="152"/>
    </location>
</feature>
<dbReference type="Proteomes" id="UP000199700">
    <property type="component" value="Chromosome"/>
</dbReference>
<name>A0A1H1XTW7_BRESA</name>
<feature type="transmembrane region" description="Helical" evidence="8">
    <location>
        <begin position="325"/>
        <end position="342"/>
    </location>
</feature>
<keyword evidence="10" id="KW-1185">Reference proteome</keyword>
<dbReference type="GO" id="GO:0015293">
    <property type="term" value="F:symporter activity"/>
    <property type="evidence" value="ECO:0007669"/>
    <property type="project" value="UniProtKB-KW"/>
</dbReference>
<keyword evidence="6 8" id="KW-0472">Membrane</keyword>
<dbReference type="GO" id="GO:0006835">
    <property type="term" value="P:dicarboxylic acid transport"/>
    <property type="evidence" value="ECO:0007669"/>
    <property type="project" value="TreeGrafter"/>
</dbReference>
<evidence type="ECO:0000256" key="6">
    <source>
        <dbReference type="ARBA" id="ARBA00023136"/>
    </source>
</evidence>
<feature type="transmembrane region" description="Helical" evidence="8">
    <location>
        <begin position="206"/>
        <end position="225"/>
    </location>
</feature>
<evidence type="ECO:0000256" key="8">
    <source>
        <dbReference type="SAM" id="Phobius"/>
    </source>
</evidence>
<comment type="subcellular location">
    <subcellularLocation>
        <location evidence="1">Cell membrane</location>
        <topology evidence="1">Multi-pass membrane protein</topology>
    </subcellularLocation>
</comment>
<dbReference type="STRING" id="629680.SAMN04489751_3845"/>
<feature type="compositionally biased region" description="Acidic residues" evidence="7">
    <location>
        <begin position="441"/>
        <end position="451"/>
    </location>
</feature>
<feature type="region of interest" description="Disordered" evidence="7">
    <location>
        <begin position="439"/>
        <end position="460"/>
    </location>
</feature>
<accession>A0A1H1XTW7</accession>
<feature type="transmembrane region" description="Helical" evidence="8">
    <location>
        <begin position="349"/>
        <end position="365"/>
    </location>
</feature>
<evidence type="ECO:0000256" key="2">
    <source>
        <dbReference type="ARBA" id="ARBA00022448"/>
    </source>
</evidence>
<sequence>MRLPKWSRSFGVQVTIALIAGVILGLVARSWGPVSESQDNWLGQTLDTIGSSYVTLLKAAVVPLVITAIIASIGNLRKVTNAARLAVSTLLWFAFTALIAVLIGLILGVVLQPGMHADATSLSGSAPDNEGSWIGFLTGLVPVNFLGLEVATSAEEAGGLVSEVDFNILQLIIASGAIGIAAVKVGKAAEPFLEFVEAALAVVQKVVWWIVRIAPIGTLGLIGNAVNSYGWSTMGSLLWFVVAVYVGLALVFFVVYPTLAKLNGLSVRQYFSGVWPATQLGFVSRSSIGTMPVTQKVTTDNFGVPQSYAAFAVPFGATTKMDGCAAIYPAIAAVFVAQFFGIELGAVQYFLIIFVSVIGSAATAGTTGATVMLTLTLSTLGLPLEGVGLLLAIEPIVDMGRTALNVSGQALVPAIVAKRHGILDEARYDSARVDGYVPVEENADESDEAPLEEPSGSSRL</sequence>
<dbReference type="PANTHER" id="PTHR42865:SF7">
    <property type="entry name" value="PROTON_GLUTAMATE-ASPARTATE SYMPORTER"/>
    <property type="match status" value="1"/>
</dbReference>
<evidence type="ECO:0000256" key="7">
    <source>
        <dbReference type="SAM" id="MobiDB-lite"/>
    </source>
</evidence>
<evidence type="ECO:0000313" key="9">
    <source>
        <dbReference type="EMBL" id="SDT12694.1"/>
    </source>
</evidence>